<dbReference type="Pfam" id="PF03961">
    <property type="entry name" value="FapA"/>
    <property type="match status" value="1"/>
</dbReference>
<feature type="domain" description="Flagellar Assembly Protein A N-terminal region" evidence="2">
    <location>
        <begin position="50"/>
        <end position="218"/>
    </location>
</feature>
<dbReference type="InterPro" id="IPR046866">
    <property type="entry name" value="FapA_N"/>
</dbReference>
<name>A0A0D2G8M4_9BACT</name>
<dbReference type="AlphaFoldDB" id="A0A0D2G8M4"/>
<dbReference type="Proteomes" id="UP000032233">
    <property type="component" value="Unassembled WGS sequence"/>
</dbReference>
<evidence type="ECO:0000313" key="3">
    <source>
        <dbReference type="EMBL" id="KIX11282.1"/>
    </source>
</evidence>
<reference evidence="3 4" key="1">
    <citation type="submission" date="2013-11" db="EMBL/GenBank/DDBJ databases">
        <title>Metagenomic analysis of a methanogenic consortium involved in long chain n-alkane degradation.</title>
        <authorList>
            <person name="Davidova I.A."/>
            <person name="Callaghan A.V."/>
            <person name="Wawrik B."/>
            <person name="Pruitt S."/>
            <person name="Marks C."/>
            <person name="Duncan K.E."/>
            <person name="Suflita J.M."/>
        </authorList>
    </citation>
    <scope>NUCLEOTIDE SEQUENCE [LARGE SCALE GENOMIC DNA]</scope>
    <source>
        <strain evidence="3 4">SPR</strain>
    </source>
</reference>
<dbReference type="EMBL" id="AZAC01000067">
    <property type="protein sequence ID" value="KIX11282.1"/>
    <property type="molecule type" value="Genomic_DNA"/>
</dbReference>
<keyword evidence="4" id="KW-1185">Reference proteome</keyword>
<protein>
    <recommendedName>
        <fullName evidence="2">Flagellar Assembly Protein A N-terminal region domain-containing protein</fullName>
    </recommendedName>
</protein>
<evidence type="ECO:0000259" key="2">
    <source>
        <dbReference type="Pfam" id="PF20250"/>
    </source>
</evidence>
<dbReference type="Pfam" id="PF20250">
    <property type="entry name" value="FapA_N"/>
    <property type="match status" value="1"/>
</dbReference>
<gene>
    <name evidence="3" type="ORF">X474_26325</name>
</gene>
<comment type="caution">
    <text evidence="3">The sequence shown here is derived from an EMBL/GenBank/DDBJ whole genome shotgun (WGS) entry which is preliminary data.</text>
</comment>
<keyword evidence="1" id="KW-0175">Coiled coil</keyword>
<proteinExistence type="predicted"/>
<dbReference type="InterPro" id="IPR046865">
    <property type="entry name" value="FapA_b_solenoid"/>
</dbReference>
<dbReference type="PANTHER" id="PTHR38032:SF1">
    <property type="entry name" value="RNA-BINDING PROTEIN KHPB N-TERMINAL DOMAIN-CONTAINING PROTEIN"/>
    <property type="match status" value="1"/>
</dbReference>
<sequence>MKTLTPFPLLWGIKNHLISLADRAMTSLPPRENQKNPPVENSSAKPKYSLVIKDKGLTARLTGKASLECNLAEIRKAVTTIIRDAGVKHGLDVSRLQKALEILAKGEKIEDVIIARGTLPQPGRDAEIKVLAELSAQRIGSIKEDGHVDFKDKGPVPVVEPGTELARLIPADRGKPGMDVRGRKIKPPKVRLLRFDKGQGVRLKEDGLLCVADRTGIFNRPDEETFEVLEIMIVDGDIDYHTGHVEFPGMVQVHGTVLSDFHVHSKGLLANELEPGSEVIAEGDVAVQGGVMGATLETKGKLTARFARDSRIKAKGDVVIENEVVDCKIETEGRLILTHHEGRIVNSSVKATLGVEVPEIVSSGSEISSIVIGPRPEYLEHLTRVKIRLEKLGKERTNLIEAIQAQTEELETTEDELRDILANLKKTSQPDEKTNLITQVHMIKPLRENLLEGVKAGKDRLYEMEYEEQRMTEEIKKLEEVIPEGAVCLDVIKKASASTEIRGPRSAITLNNSRSSFTACELATKANESDAKKYYMKISDLRTKASRKSP</sequence>
<organism evidence="3 4">
    <name type="scientific">Dethiosulfatarculus sandiegensis</name>
    <dbReference type="NCBI Taxonomy" id="1429043"/>
    <lineage>
        <taxon>Bacteria</taxon>
        <taxon>Pseudomonadati</taxon>
        <taxon>Thermodesulfobacteriota</taxon>
        <taxon>Desulfarculia</taxon>
        <taxon>Desulfarculales</taxon>
        <taxon>Desulfarculaceae</taxon>
        <taxon>Dethiosulfatarculus</taxon>
    </lineage>
</organism>
<feature type="coiled-coil region" evidence="1">
    <location>
        <begin position="389"/>
        <end position="427"/>
    </location>
</feature>
<accession>A0A0D2G8M4</accession>
<dbReference type="PANTHER" id="PTHR38032">
    <property type="entry name" value="POLYMERASE-RELATED"/>
    <property type="match status" value="1"/>
</dbReference>
<dbReference type="InterPro" id="IPR005646">
    <property type="entry name" value="FapA"/>
</dbReference>
<dbReference type="InParanoid" id="A0A0D2G8M4"/>
<evidence type="ECO:0000313" key="4">
    <source>
        <dbReference type="Proteomes" id="UP000032233"/>
    </source>
</evidence>
<dbReference type="STRING" id="1429043.X474_26325"/>
<evidence type="ECO:0000256" key="1">
    <source>
        <dbReference type="SAM" id="Coils"/>
    </source>
</evidence>